<name>A0A1S1YVR6_FLAPC</name>
<dbReference type="Proteomes" id="UP000179797">
    <property type="component" value="Unassembled WGS sequence"/>
</dbReference>
<dbReference type="RefSeq" id="WP_044224609.1">
    <property type="nucleotide sequence ID" value="NZ_JRYR02000001.1"/>
</dbReference>
<gene>
    <name evidence="1" type="ORF">NH26_00420</name>
</gene>
<proteinExistence type="predicted"/>
<dbReference type="AlphaFoldDB" id="A0A1S1YVR6"/>
<accession>A0A1S1YVR6</accession>
<evidence type="ECO:0000313" key="1">
    <source>
        <dbReference type="EMBL" id="OHX64915.1"/>
    </source>
</evidence>
<dbReference type="OrthoDB" id="978276at2"/>
<organism evidence="1 2">
    <name type="scientific">Flammeovirga pacifica</name>
    <dbReference type="NCBI Taxonomy" id="915059"/>
    <lineage>
        <taxon>Bacteria</taxon>
        <taxon>Pseudomonadati</taxon>
        <taxon>Bacteroidota</taxon>
        <taxon>Cytophagia</taxon>
        <taxon>Cytophagales</taxon>
        <taxon>Flammeovirgaceae</taxon>
        <taxon>Flammeovirga</taxon>
    </lineage>
</organism>
<sequence length="201" mass="24069">MQTTFNIDFPFESWRNIYEQYADNSCDFNFKEYRISRIDCDYQFEIIFEKIRCTFIAKDLQHHKNSNKGSSREMVFEIWMETPEPLFTFNLRPKLTIIQMINKLIGRDVDISHLQLGRNYQLSGKKKYIKPLVPFLEFVSDHPAKIFITNDYVDPETAKHYLSISFDQWLTDEKEIIKMTHHAKDLYMAYLQQAVLKENGK</sequence>
<comment type="caution">
    <text evidence="1">The sequence shown here is derived from an EMBL/GenBank/DDBJ whole genome shotgun (WGS) entry which is preliminary data.</text>
</comment>
<reference evidence="1 2" key="1">
    <citation type="journal article" date="2012" name="Int. J. Syst. Evol. Microbiol.">
        <title>Flammeovirga pacifica sp. nov., isolated from deep-sea sediment.</title>
        <authorList>
            <person name="Xu H."/>
            <person name="Fu Y."/>
            <person name="Yang N."/>
            <person name="Ding Z."/>
            <person name="Lai Q."/>
            <person name="Zeng R."/>
        </authorList>
    </citation>
    <scope>NUCLEOTIDE SEQUENCE [LARGE SCALE GENOMIC DNA]</scope>
    <source>
        <strain evidence="2">DSM 24597 / LMG 26175 / WPAGA1</strain>
    </source>
</reference>
<evidence type="ECO:0000313" key="2">
    <source>
        <dbReference type="Proteomes" id="UP000179797"/>
    </source>
</evidence>
<dbReference type="EMBL" id="JRYR02000001">
    <property type="protein sequence ID" value="OHX64915.1"/>
    <property type="molecule type" value="Genomic_DNA"/>
</dbReference>
<keyword evidence="2" id="KW-1185">Reference proteome</keyword>
<protein>
    <submittedName>
        <fullName evidence="1">Uncharacterized protein</fullName>
    </submittedName>
</protein>